<dbReference type="Proteomes" id="UP000779574">
    <property type="component" value="Unassembled WGS sequence"/>
</dbReference>
<sequence>MVVLMIRYRYIVMDRSSCTSCCSPLTVPLSWKPSCISTTSAHPYTISSFDHMCWSAYECLRTESLRETAARAARLTQIKRGLYPSPYPSRFGERRRPSQMLQRACEVQFLTIDDSNLVCNTLNTDADLGQVVDQSIPACFGLLWTTSCYLLLPFISIATCVIYLSTQGDIVLYALSCLALSCSSNSRILSATCATYTVSAKVVTGPAPKQKATRQ</sequence>
<evidence type="ECO:0000256" key="1">
    <source>
        <dbReference type="SAM" id="Phobius"/>
    </source>
</evidence>
<keyword evidence="1" id="KW-0472">Membrane</keyword>
<evidence type="ECO:0000313" key="3">
    <source>
        <dbReference type="Proteomes" id="UP000779574"/>
    </source>
</evidence>
<proteinExistence type="predicted"/>
<feature type="non-terminal residue" evidence="2">
    <location>
        <position position="215"/>
    </location>
</feature>
<protein>
    <submittedName>
        <fullName evidence="2">Uncharacterized protein</fullName>
    </submittedName>
</protein>
<dbReference type="EMBL" id="JAHFXF010000001">
    <property type="protein sequence ID" value="KAG9701409.1"/>
    <property type="molecule type" value="Genomic_DNA"/>
</dbReference>
<reference evidence="2" key="2">
    <citation type="submission" date="2021-08" db="EMBL/GenBank/DDBJ databases">
        <authorList>
            <person name="Gostincar C."/>
            <person name="Sun X."/>
            <person name="Song Z."/>
            <person name="Gunde-Cimerman N."/>
        </authorList>
    </citation>
    <scope>NUCLEOTIDE SEQUENCE</scope>
    <source>
        <strain evidence="2">EXF-9911</strain>
    </source>
</reference>
<comment type="caution">
    <text evidence="2">The sequence shown here is derived from an EMBL/GenBank/DDBJ whole genome shotgun (WGS) entry which is preliminary data.</text>
</comment>
<name>A0A9P8JG76_AURME</name>
<accession>A0A9P8JG76</accession>
<organism evidence="2 3">
    <name type="scientific">Aureobasidium melanogenum</name>
    <name type="common">Aureobasidium pullulans var. melanogenum</name>
    <dbReference type="NCBI Taxonomy" id="46634"/>
    <lineage>
        <taxon>Eukaryota</taxon>
        <taxon>Fungi</taxon>
        <taxon>Dikarya</taxon>
        <taxon>Ascomycota</taxon>
        <taxon>Pezizomycotina</taxon>
        <taxon>Dothideomycetes</taxon>
        <taxon>Dothideomycetidae</taxon>
        <taxon>Dothideales</taxon>
        <taxon>Saccotheciaceae</taxon>
        <taxon>Aureobasidium</taxon>
    </lineage>
</organism>
<feature type="transmembrane region" description="Helical" evidence="1">
    <location>
        <begin position="142"/>
        <end position="164"/>
    </location>
</feature>
<dbReference type="AlphaFoldDB" id="A0A9P8JG76"/>
<gene>
    <name evidence="2" type="ORF">KCU76_g31</name>
</gene>
<keyword evidence="1" id="KW-1133">Transmembrane helix</keyword>
<reference evidence="2" key="1">
    <citation type="journal article" date="2021" name="J Fungi (Basel)">
        <title>Virulence traits and population genomics of the black yeast Aureobasidium melanogenum.</title>
        <authorList>
            <person name="Cernosa A."/>
            <person name="Sun X."/>
            <person name="Gostincar C."/>
            <person name="Fang C."/>
            <person name="Gunde-Cimerman N."/>
            <person name="Song Z."/>
        </authorList>
    </citation>
    <scope>NUCLEOTIDE SEQUENCE</scope>
    <source>
        <strain evidence="2">EXF-9911</strain>
    </source>
</reference>
<evidence type="ECO:0000313" key="2">
    <source>
        <dbReference type="EMBL" id="KAG9701409.1"/>
    </source>
</evidence>
<keyword evidence="1" id="KW-0812">Transmembrane</keyword>